<feature type="non-terminal residue" evidence="1">
    <location>
        <position position="1"/>
    </location>
</feature>
<evidence type="ECO:0000313" key="1">
    <source>
        <dbReference type="EMBL" id="ACT52892.1"/>
    </source>
</evidence>
<feature type="non-terminal residue" evidence="1">
    <location>
        <position position="123"/>
    </location>
</feature>
<accession>C7DK38</accession>
<organism evidence="1">
    <name type="scientific">Polyporus grammocephalus</name>
    <dbReference type="NCBI Taxonomy" id="196234"/>
    <lineage>
        <taxon>Eukaryota</taxon>
        <taxon>Fungi</taxon>
        <taxon>Dikarya</taxon>
        <taxon>Basidiomycota</taxon>
        <taxon>Agaricomycotina</taxon>
        <taxon>Agaricomycetes</taxon>
        <taxon>Polyporales</taxon>
        <taxon>Polyporaceae</taxon>
        <taxon>Polyporus</taxon>
    </lineage>
</organism>
<reference evidence="1" key="1">
    <citation type="submission" date="2009-05" db="EMBL/GenBank/DDBJ databases">
        <title>Characterization of Differentially Expressed Genes Related to Laccase Biosynthesis of White-Rot Fungus TR16.</title>
        <authorList>
            <person name="Chen Q.-T."/>
            <person name="Guo L.-Q."/>
            <person name="Lin J.-F."/>
        </authorList>
    </citation>
    <scope>NUCLEOTIDE SEQUENCE</scope>
    <source>
        <strain evidence="1">TR16</strain>
    </source>
</reference>
<proteinExistence type="evidence at transcript level"/>
<protein>
    <submittedName>
        <fullName evidence="1">Transcriptional regulator</fullName>
    </submittedName>
</protein>
<dbReference type="AlphaFoldDB" id="C7DK38"/>
<name>C7DK38_9APHY</name>
<sequence length="123" mass="13513">RWESEKSGKGVAARLDALVERSALLTLVGPRTGESRLGAKLVVTIGLGLPTSQNLYISRYMRASDDVTGITQNEQLQEDPGLVSIHVSPRWHNEEEAEVNGRVVPIQSSHLQHALSLHKRIKG</sequence>
<dbReference type="EMBL" id="GQ141693">
    <property type="protein sequence ID" value="ACT52892.1"/>
    <property type="molecule type" value="mRNA"/>
</dbReference>